<organism evidence="6 7">
    <name type="scientific">Tigriopus californicus</name>
    <name type="common">Marine copepod</name>
    <dbReference type="NCBI Taxonomy" id="6832"/>
    <lineage>
        <taxon>Eukaryota</taxon>
        <taxon>Metazoa</taxon>
        <taxon>Ecdysozoa</taxon>
        <taxon>Arthropoda</taxon>
        <taxon>Crustacea</taxon>
        <taxon>Multicrustacea</taxon>
        <taxon>Hexanauplia</taxon>
        <taxon>Copepoda</taxon>
        <taxon>Harpacticoida</taxon>
        <taxon>Harpacticidae</taxon>
        <taxon>Tigriopus</taxon>
    </lineage>
</organism>
<evidence type="ECO:0000256" key="4">
    <source>
        <dbReference type="SAM" id="MobiDB-lite"/>
    </source>
</evidence>
<evidence type="ECO:0000256" key="1">
    <source>
        <dbReference type="ARBA" id="ARBA00022737"/>
    </source>
</evidence>
<feature type="compositionally biased region" description="Basic residues" evidence="4">
    <location>
        <begin position="135"/>
        <end position="150"/>
    </location>
</feature>
<gene>
    <name evidence="6" type="ORF">TCAL_08914</name>
</gene>
<feature type="region of interest" description="Disordered" evidence="4">
    <location>
        <begin position="109"/>
        <end position="194"/>
    </location>
</feature>
<reference evidence="6 7" key="1">
    <citation type="journal article" date="2018" name="Nat. Ecol. Evol.">
        <title>Genomic signatures of mitonuclear coevolution across populations of Tigriopus californicus.</title>
        <authorList>
            <person name="Barreto F.S."/>
            <person name="Watson E.T."/>
            <person name="Lima T.G."/>
            <person name="Willett C.S."/>
            <person name="Edmands S."/>
            <person name="Li W."/>
            <person name="Burton R.S."/>
        </authorList>
    </citation>
    <scope>NUCLEOTIDE SEQUENCE [LARGE SCALE GENOMIC DNA]</scope>
    <source>
        <strain evidence="6 7">San Diego</strain>
    </source>
</reference>
<evidence type="ECO:0000313" key="7">
    <source>
        <dbReference type="Proteomes" id="UP000318571"/>
    </source>
</evidence>
<name>A0A553NXR9_TIGCA</name>
<proteinExistence type="predicted"/>
<dbReference type="PANTHER" id="PTHR46512">
    <property type="entry name" value="PEPTIDYLPROLYL ISOMERASE"/>
    <property type="match status" value="1"/>
</dbReference>
<keyword evidence="1" id="KW-0677">Repeat</keyword>
<dbReference type="Gene3D" id="3.10.50.40">
    <property type="match status" value="1"/>
</dbReference>
<keyword evidence="2" id="KW-0802">TPR repeat</keyword>
<dbReference type="AlphaFoldDB" id="A0A553NXR9"/>
<comment type="catalytic activity">
    <reaction evidence="3">
        <text>[protein]-peptidylproline (omega=180) = [protein]-peptidylproline (omega=0)</text>
        <dbReference type="Rhea" id="RHEA:16237"/>
        <dbReference type="Rhea" id="RHEA-COMP:10747"/>
        <dbReference type="Rhea" id="RHEA-COMP:10748"/>
        <dbReference type="ChEBI" id="CHEBI:83833"/>
        <dbReference type="ChEBI" id="CHEBI:83834"/>
        <dbReference type="EC" id="5.2.1.8"/>
    </reaction>
</comment>
<feature type="domain" description="PPIase FKBP-type" evidence="5">
    <location>
        <begin position="223"/>
        <end position="307"/>
    </location>
</feature>
<dbReference type="GO" id="GO:0003755">
    <property type="term" value="F:peptidyl-prolyl cis-trans isomerase activity"/>
    <property type="evidence" value="ECO:0007669"/>
    <property type="project" value="UniProtKB-KW"/>
</dbReference>
<dbReference type="InterPro" id="IPR046357">
    <property type="entry name" value="PPIase_dom_sf"/>
</dbReference>
<feature type="region of interest" description="Disordered" evidence="4">
    <location>
        <begin position="15"/>
        <end position="91"/>
    </location>
</feature>
<dbReference type="EMBL" id="VCGU01000009">
    <property type="protein sequence ID" value="TRY70232.1"/>
    <property type="molecule type" value="Genomic_DNA"/>
</dbReference>
<dbReference type="EC" id="5.2.1.8" evidence="3"/>
<dbReference type="PROSITE" id="PS50059">
    <property type="entry name" value="FKBP_PPIASE"/>
    <property type="match status" value="1"/>
</dbReference>
<keyword evidence="7" id="KW-1185">Reference proteome</keyword>
<dbReference type="STRING" id="6832.A0A553NXR9"/>
<sequence length="404" mass="45974">MANSALTMDLQGLNLDDLSHPQNQGAIPKVSPTLQKEPTKDEGSTNSKKRRSRRQKKKKVSEPNPVDDGPCEKEDNTGASSLEDRVPDFSFPTIVTSFIEKELEEEELLEAYNDTKDTSVPNNAPRKIDSEKRAGARRKRSGVGKRKKPKSPPLDGLDPKCSDDKENENLEMPDIKLDSDDSDRDDERPSGQKFHWKSVTKNGWIKKCILVDGLQDSGRPKPGDTVLVKSQGKLKDGTIIDDYPTQVFNVGEHEVVEGLDLVVQSMFKNELSIVSLKPEMAYGTLGRKGDVPTNSRITYLMGLLHFEKQKEISQLTWAQRRKSGQTRMRLANWWYQRKEYPIAVKCYKKALEYYNNIPTNQECTTPEEYKELLQLMEERLRVMRQVANIFKRIANMIQSGQITA</sequence>
<accession>A0A553NXR9</accession>
<dbReference type="OrthoDB" id="8116123at2759"/>
<comment type="caution">
    <text evidence="6">The sequence shown here is derived from an EMBL/GenBank/DDBJ whole genome shotgun (WGS) entry which is preliminary data.</text>
</comment>
<feature type="compositionally biased region" description="Basic residues" evidence="4">
    <location>
        <begin position="47"/>
        <end position="59"/>
    </location>
</feature>
<dbReference type="Pfam" id="PF00254">
    <property type="entry name" value="FKBP_C"/>
    <property type="match status" value="1"/>
</dbReference>
<keyword evidence="3" id="KW-0413">Isomerase</keyword>
<feature type="compositionally biased region" description="Basic and acidic residues" evidence="4">
    <location>
        <begin position="70"/>
        <end position="87"/>
    </location>
</feature>
<feature type="compositionally biased region" description="Basic and acidic residues" evidence="4">
    <location>
        <begin position="157"/>
        <end position="190"/>
    </location>
</feature>
<evidence type="ECO:0000256" key="3">
    <source>
        <dbReference type="PROSITE-ProRule" id="PRU00277"/>
    </source>
</evidence>
<evidence type="ECO:0000256" key="2">
    <source>
        <dbReference type="ARBA" id="ARBA00022803"/>
    </source>
</evidence>
<evidence type="ECO:0000259" key="5">
    <source>
        <dbReference type="PROSITE" id="PS50059"/>
    </source>
</evidence>
<dbReference type="Proteomes" id="UP000318571">
    <property type="component" value="Chromosome 9"/>
</dbReference>
<dbReference type="InterPro" id="IPR050754">
    <property type="entry name" value="FKBP4/5/8-like"/>
</dbReference>
<keyword evidence="3" id="KW-0697">Rotamase</keyword>
<dbReference type="SUPFAM" id="SSF54534">
    <property type="entry name" value="FKBP-like"/>
    <property type="match status" value="1"/>
</dbReference>
<evidence type="ECO:0000313" key="6">
    <source>
        <dbReference type="EMBL" id="TRY70232.1"/>
    </source>
</evidence>
<dbReference type="InterPro" id="IPR001179">
    <property type="entry name" value="PPIase_FKBP_dom"/>
</dbReference>
<protein>
    <recommendedName>
        <fullName evidence="3">peptidylprolyl isomerase</fullName>
        <ecNumber evidence="3">5.2.1.8</ecNumber>
    </recommendedName>
</protein>